<dbReference type="Gene3D" id="3.60.21.10">
    <property type="match status" value="1"/>
</dbReference>
<dbReference type="InterPro" id="IPR029052">
    <property type="entry name" value="Metallo-depent_PP-like"/>
</dbReference>
<evidence type="ECO:0000313" key="8">
    <source>
        <dbReference type="EMBL" id="MXV14198.1"/>
    </source>
</evidence>
<dbReference type="InterPro" id="IPR004843">
    <property type="entry name" value="Calcineurin-like_PHP"/>
</dbReference>
<keyword evidence="6" id="KW-0464">Manganese</keyword>
<dbReference type="GO" id="GO:0046872">
    <property type="term" value="F:metal ion binding"/>
    <property type="evidence" value="ECO:0007669"/>
    <property type="project" value="UniProtKB-KW"/>
</dbReference>
<evidence type="ECO:0000313" key="9">
    <source>
        <dbReference type="Proteomes" id="UP000451233"/>
    </source>
</evidence>
<dbReference type="GO" id="GO:0016020">
    <property type="term" value="C:membrane"/>
    <property type="evidence" value="ECO:0007669"/>
    <property type="project" value="GOC"/>
</dbReference>
<dbReference type="Proteomes" id="UP000451233">
    <property type="component" value="Unassembled WGS sequence"/>
</dbReference>
<dbReference type="InterPro" id="IPR043461">
    <property type="entry name" value="LpxH-like"/>
</dbReference>
<evidence type="ECO:0000259" key="7">
    <source>
        <dbReference type="Pfam" id="PF00149"/>
    </source>
</evidence>
<keyword evidence="2" id="KW-0997">Cell inner membrane</keyword>
<dbReference type="AlphaFoldDB" id="A0A7K1XTQ3"/>
<dbReference type="PANTHER" id="PTHR34990:SF1">
    <property type="entry name" value="UDP-2,3-DIACYLGLUCOSAMINE HYDROLASE"/>
    <property type="match status" value="1"/>
</dbReference>
<dbReference type="EMBL" id="WVHS01000001">
    <property type="protein sequence ID" value="MXV14198.1"/>
    <property type="molecule type" value="Genomic_DNA"/>
</dbReference>
<accession>A0A7K1XTQ3</accession>
<keyword evidence="5" id="KW-0472">Membrane</keyword>
<proteinExistence type="predicted"/>
<gene>
    <name evidence="8" type="ORF">GS398_02725</name>
</gene>
<dbReference type="Pfam" id="PF00149">
    <property type="entry name" value="Metallophos"/>
    <property type="match status" value="1"/>
</dbReference>
<dbReference type="CDD" id="cd07398">
    <property type="entry name" value="MPP_YbbF-LpxH"/>
    <property type="match status" value="1"/>
</dbReference>
<dbReference type="PANTHER" id="PTHR34990">
    <property type="entry name" value="UDP-2,3-DIACYLGLUCOSAMINE HYDROLASE-RELATED"/>
    <property type="match status" value="1"/>
</dbReference>
<dbReference type="RefSeq" id="WP_160905189.1">
    <property type="nucleotide sequence ID" value="NZ_WVHS01000001.1"/>
</dbReference>
<keyword evidence="4" id="KW-0378">Hydrolase</keyword>
<comment type="caution">
    <text evidence="8">The sequence shown here is derived from an EMBL/GenBank/DDBJ whole genome shotgun (WGS) entry which is preliminary data.</text>
</comment>
<evidence type="ECO:0000256" key="4">
    <source>
        <dbReference type="ARBA" id="ARBA00022801"/>
    </source>
</evidence>
<organism evidence="8 9">
    <name type="scientific">Hufsiella ginkgonis</name>
    <dbReference type="NCBI Taxonomy" id="2695274"/>
    <lineage>
        <taxon>Bacteria</taxon>
        <taxon>Pseudomonadati</taxon>
        <taxon>Bacteroidota</taxon>
        <taxon>Sphingobacteriia</taxon>
        <taxon>Sphingobacteriales</taxon>
        <taxon>Sphingobacteriaceae</taxon>
        <taxon>Hufsiella</taxon>
    </lineage>
</organism>
<name>A0A7K1XTQ3_9SPHI</name>
<keyword evidence="3" id="KW-0479">Metal-binding</keyword>
<dbReference type="SUPFAM" id="SSF56300">
    <property type="entry name" value="Metallo-dependent phosphatases"/>
    <property type="match status" value="1"/>
</dbReference>
<evidence type="ECO:0000256" key="5">
    <source>
        <dbReference type="ARBA" id="ARBA00023136"/>
    </source>
</evidence>
<evidence type="ECO:0000256" key="6">
    <source>
        <dbReference type="ARBA" id="ARBA00023211"/>
    </source>
</evidence>
<reference evidence="8 9" key="1">
    <citation type="submission" date="2019-11" db="EMBL/GenBank/DDBJ databases">
        <title>Pedobacter sp. HMF7056 Genome sequencing and assembly.</title>
        <authorList>
            <person name="Kang H."/>
            <person name="Kim H."/>
            <person name="Joh K."/>
        </authorList>
    </citation>
    <scope>NUCLEOTIDE SEQUENCE [LARGE SCALE GENOMIC DNA]</scope>
    <source>
        <strain evidence="8 9">HMF7056</strain>
    </source>
</reference>
<dbReference type="GO" id="GO:0009245">
    <property type="term" value="P:lipid A biosynthetic process"/>
    <property type="evidence" value="ECO:0007669"/>
    <property type="project" value="TreeGrafter"/>
</dbReference>
<feature type="domain" description="Calcineurin-like phosphoesterase" evidence="7">
    <location>
        <begin position="6"/>
        <end position="211"/>
    </location>
</feature>
<evidence type="ECO:0000256" key="3">
    <source>
        <dbReference type="ARBA" id="ARBA00022723"/>
    </source>
</evidence>
<sequence>MPERKHIYFASDFHFGTPNNAASRIREDAVIRWLDEISVNAAEIYLVGDVFDFWFEYKHAVPRGFSRFLGKIAALVDSGIKVTFFKGNHDMWMFDYFPEELGVTVVSDELVITRNGKKFYIHHGDGLGPGDTRYKILKKIFRSGFCQWLFARIHPNLGIAIATKWSRKSRASQLPKHTAYFGDDYEWLAIYSRELLKKEHFDYFIFGHRHLPIDLSISGSRYINLGEWLNCRSYAVFDGETVTLKYFEPSPVQ</sequence>
<keyword evidence="9" id="KW-1185">Reference proteome</keyword>
<evidence type="ECO:0000256" key="1">
    <source>
        <dbReference type="ARBA" id="ARBA00022475"/>
    </source>
</evidence>
<keyword evidence="1" id="KW-1003">Cell membrane</keyword>
<evidence type="ECO:0000256" key="2">
    <source>
        <dbReference type="ARBA" id="ARBA00022519"/>
    </source>
</evidence>
<protein>
    <submittedName>
        <fullName evidence="8">UDP-2,3-diacylglucosamine diphosphatase</fullName>
    </submittedName>
</protein>
<dbReference type="GO" id="GO:0008758">
    <property type="term" value="F:UDP-2,3-diacylglucosamine hydrolase activity"/>
    <property type="evidence" value="ECO:0007669"/>
    <property type="project" value="TreeGrafter"/>
</dbReference>